<keyword evidence="16" id="KW-0675">Receptor</keyword>
<dbReference type="GO" id="GO:0005524">
    <property type="term" value="F:ATP binding"/>
    <property type="evidence" value="ECO:0007669"/>
    <property type="project" value="UniProtKB-UniRule"/>
</dbReference>
<keyword evidence="11" id="KW-0325">Glycoprotein</keyword>
<evidence type="ECO:0000256" key="11">
    <source>
        <dbReference type="ARBA" id="ARBA00023180"/>
    </source>
</evidence>
<dbReference type="AlphaFoldDB" id="A0A5B7BWN9"/>
<dbReference type="EMBL" id="GHES01042448">
    <property type="protein sequence ID" value="MPA73007.1"/>
    <property type="molecule type" value="Transcribed_RNA"/>
</dbReference>
<keyword evidence="2" id="KW-0723">Serine/threonine-protein kinase</keyword>
<protein>
    <submittedName>
        <fullName evidence="16">Putative receptor-like protein kinase FERONIA</fullName>
        <ecNumber evidence="16">2.7.11.1</ecNumber>
    </submittedName>
</protein>
<feature type="transmembrane region" description="Helical" evidence="13">
    <location>
        <begin position="451"/>
        <end position="475"/>
    </location>
</feature>
<dbReference type="EC" id="2.7.11.1" evidence="16"/>
<keyword evidence="10 13" id="KW-0472">Membrane</keyword>
<dbReference type="SUPFAM" id="SSF56112">
    <property type="entry name" value="Protein kinase-like (PK-like)"/>
    <property type="match status" value="1"/>
</dbReference>
<evidence type="ECO:0000256" key="3">
    <source>
        <dbReference type="ARBA" id="ARBA00022679"/>
    </source>
</evidence>
<keyword evidence="3 16" id="KW-0808">Transferase</keyword>
<keyword evidence="6 12" id="KW-0547">Nucleotide-binding</keyword>
<dbReference type="Gene3D" id="1.10.510.10">
    <property type="entry name" value="Transferase(Phosphotransferase) domain 1"/>
    <property type="match status" value="1"/>
</dbReference>
<gene>
    <name evidence="16" type="ORF">Din_042448</name>
</gene>
<dbReference type="Pfam" id="PF12819">
    <property type="entry name" value="Malectin_like"/>
    <property type="match status" value="1"/>
</dbReference>
<keyword evidence="8 12" id="KW-0067">ATP-binding</keyword>
<accession>A0A5B7BWN9</accession>
<keyword evidence="7 16" id="KW-0418">Kinase</keyword>
<dbReference type="PROSITE" id="PS00108">
    <property type="entry name" value="PROTEIN_KINASE_ST"/>
    <property type="match status" value="1"/>
</dbReference>
<dbReference type="InterPro" id="IPR011009">
    <property type="entry name" value="Kinase-like_dom_sf"/>
</dbReference>
<dbReference type="CDD" id="cd14066">
    <property type="entry name" value="STKc_IRAK"/>
    <property type="match status" value="1"/>
</dbReference>
<dbReference type="Gene3D" id="3.30.200.20">
    <property type="entry name" value="Phosphorylase Kinase, domain 1"/>
    <property type="match status" value="1"/>
</dbReference>
<evidence type="ECO:0000256" key="12">
    <source>
        <dbReference type="PROSITE-ProRule" id="PRU10141"/>
    </source>
</evidence>
<dbReference type="InterPro" id="IPR000719">
    <property type="entry name" value="Prot_kinase_dom"/>
</dbReference>
<organism evidence="16">
    <name type="scientific">Davidia involucrata</name>
    <name type="common">Dove tree</name>
    <dbReference type="NCBI Taxonomy" id="16924"/>
    <lineage>
        <taxon>Eukaryota</taxon>
        <taxon>Viridiplantae</taxon>
        <taxon>Streptophyta</taxon>
        <taxon>Embryophyta</taxon>
        <taxon>Tracheophyta</taxon>
        <taxon>Spermatophyta</taxon>
        <taxon>Magnoliopsida</taxon>
        <taxon>eudicotyledons</taxon>
        <taxon>Gunneridae</taxon>
        <taxon>Pentapetalae</taxon>
        <taxon>asterids</taxon>
        <taxon>Cornales</taxon>
        <taxon>Nyssaceae</taxon>
        <taxon>Davidia</taxon>
    </lineage>
</organism>
<sequence length="903" mass="99472">MLPLALYLISFFFHLSTIATPVPYSPTDYFLLNCGSSSNTISSDGRNWDGDARSKFSPSNMADTSSASTATEQDPSVTTVPYMTARIFNYSQFTYTFPVSAGPKFVRLYFYPATYSGLDKTKSFFSVSAADYTLLSNFSAFLTVAATVTSTETQEASVIKEFIVNVKDNQMLNITFSPSPNSYAFVNGIEVVSMPTSLYIRGDDHPVKLVDPNSASSYVVENNTALETLYRLNVGGGDLHNTEDTGMFRTWRQDDLYIYGQAVGLTPHREVPILYTTDTPPYTAPTMVYTTSRTMGKFEGNVTSNYNLTWVFTVDSGFDYLVRLHFCEIQLEVTRENQRIFSIFLNNQTADIEVDVIHLSGGTGIPVFIDYIIWVPQSGGHRSKQDLWLALHPNMDSKPKYSDAILNGLEIFKLNQSNGGLAGPNPELVVAPTPPVPYPKLPEQSKSKGSFPVVAVLGGVLGGIAVLSVLGFLIFRRRSRAKYFGATSLTKSSWVPISNTSKSTNTSASSALPSGLCRHFSLAEIKSATCNFEDNFVIGTGGFGDVYKGYIDNATVTVAIKRLNPSSNQGAREFHTEIGMLSKLRHLHLVSLIGYCDDEGEMILVYDYMAYGTLRDHLYKTKNPPLPWKQRLQICIGAARGLHYLHSGAEHTIIHRDVKSTNILLDEKWVAKVSDFGLSKMGPIDNSRTHVSTVVKGSFGYVDPEYFRRQRLTDKSDVYSFGVVLFEVLCARPAIIASLPKEQVSLAQWGRYCFRKGTLDRILDPHLRGQIAPECLIKYGEIAVSCTNDHGIERPAMNDVVWGLEFALQLQDAIEKNTNRGDGVGTGDRMDECGEAQLLSPCGGATTTDDDEDVFSGSAEHVSVYKSSGESSVSSGGRSIMGYCHDGFNAETVFSEMINPKGR</sequence>
<dbReference type="PROSITE" id="PS50011">
    <property type="entry name" value="PROTEIN_KINASE_DOM"/>
    <property type="match status" value="1"/>
</dbReference>
<evidence type="ECO:0000256" key="10">
    <source>
        <dbReference type="ARBA" id="ARBA00023136"/>
    </source>
</evidence>
<dbReference type="InterPro" id="IPR045272">
    <property type="entry name" value="ANXUR1/2-like"/>
</dbReference>
<name>A0A5B7BWN9_DAVIN</name>
<evidence type="ECO:0000256" key="8">
    <source>
        <dbReference type="ARBA" id="ARBA00022840"/>
    </source>
</evidence>
<feature type="chain" id="PRO_5022825607" evidence="14">
    <location>
        <begin position="20"/>
        <end position="903"/>
    </location>
</feature>
<evidence type="ECO:0000256" key="2">
    <source>
        <dbReference type="ARBA" id="ARBA00022527"/>
    </source>
</evidence>
<dbReference type="PANTHER" id="PTHR34590:SF5">
    <property type="entry name" value="OS04G0586500 PROTEIN"/>
    <property type="match status" value="1"/>
</dbReference>
<feature type="domain" description="Protein kinase" evidence="15">
    <location>
        <begin position="532"/>
        <end position="807"/>
    </location>
</feature>
<dbReference type="FunFam" id="3.30.200.20:FF:000645">
    <property type="entry name" value="Receptor-like protein kinase FERONIA"/>
    <property type="match status" value="1"/>
</dbReference>
<dbReference type="FunFam" id="1.10.510.10:FF:000252">
    <property type="entry name" value="Receptor-like protein kinase FERONIA"/>
    <property type="match status" value="1"/>
</dbReference>
<evidence type="ECO:0000259" key="15">
    <source>
        <dbReference type="PROSITE" id="PS50011"/>
    </source>
</evidence>
<dbReference type="CDD" id="cd12087">
    <property type="entry name" value="TM_EGFR-like"/>
    <property type="match status" value="1"/>
</dbReference>
<dbReference type="PROSITE" id="PS00107">
    <property type="entry name" value="PROTEIN_KINASE_ATP"/>
    <property type="match status" value="1"/>
</dbReference>
<evidence type="ECO:0000256" key="14">
    <source>
        <dbReference type="SAM" id="SignalP"/>
    </source>
</evidence>
<dbReference type="Gene3D" id="2.60.120.430">
    <property type="entry name" value="Galactose-binding lectin"/>
    <property type="match status" value="2"/>
</dbReference>
<dbReference type="SMART" id="SM00220">
    <property type="entry name" value="S_TKc"/>
    <property type="match status" value="1"/>
</dbReference>
<comment type="subcellular location">
    <subcellularLocation>
        <location evidence="1">Membrane</location>
        <topology evidence="1">Single-pass type I membrane protein</topology>
    </subcellularLocation>
</comment>
<dbReference type="FunFam" id="2.60.120.430:FF:000007">
    <property type="entry name" value="FERONIA receptor-like kinase"/>
    <property type="match status" value="1"/>
</dbReference>
<evidence type="ECO:0000256" key="5">
    <source>
        <dbReference type="ARBA" id="ARBA00022729"/>
    </source>
</evidence>
<dbReference type="GO" id="GO:0016020">
    <property type="term" value="C:membrane"/>
    <property type="evidence" value="ECO:0007669"/>
    <property type="project" value="UniProtKB-SubCell"/>
</dbReference>
<evidence type="ECO:0000256" key="1">
    <source>
        <dbReference type="ARBA" id="ARBA00004479"/>
    </source>
</evidence>
<dbReference type="Pfam" id="PF07714">
    <property type="entry name" value="PK_Tyr_Ser-Thr"/>
    <property type="match status" value="1"/>
</dbReference>
<evidence type="ECO:0000256" key="7">
    <source>
        <dbReference type="ARBA" id="ARBA00022777"/>
    </source>
</evidence>
<dbReference type="PANTHER" id="PTHR34590">
    <property type="entry name" value="OS03G0124300 PROTEIN-RELATED"/>
    <property type="match status" value="1"/>
</dbReference>
<dbReference type="InterPro" id="IPR001245">
    <property type="entry name" value="Ser-Thr/Tyr_kinase_cat_dom"/>
</dbReference>
<feature type="binding site" evidence="12">
    <location>
        <position position="561"/>
    </location>
    <ligand>
        <name>ATP</name>
        <dbReference type="ChEBI" id="CHEBI:30616"/>
    </ligand>
</feature>
<dbReference type="GO" id="GO:0010038">
    <property type="term" value="P:response to metal ion"/>
    <property type="evidence" value="ECO:0007669"/>
    <property type="project" value="UniProtKB-ARBA"/>
</dbReference>
<dbReference type="InterPro" id="IPR017441">
    <property type="entry name" value="Protein_kinase_ATP_BS"/>
</dbReference>
<keyword evidence="9 13" id="KW-1133">Transmembrane helix</keyword>
<dbReference type="InterPro" id="IPR008271">
    <property type="entry name" value="Ser/Thr_kinase_AS"/>
</dbReference>
<reference evidence="16" key="1">
    <citation type="submission" date="2019-08" db="EMBL/GenBank/DDBJ databases">
        <title>Reference gene set and small RNA set construction with multiple tissues from Davidia involucrata Baill.</title>
        <authorList>
            <person name="Yang H."/>
            <person name="Zhou C."/>
            <person name="Li G."/>
            <person name="Wang J."/>
            <person name="Gao P."/>
            <person name="Wang M."/>
            <person name="Wang R."/>
            <person name="Zhao Y."/>
        </authorList>
    </citation>
    <scope>NUCLEOTIDE SEQUENCE</scope>
    <source>
        <tissue evidence="16">Mixed with DoveR01_LX</tissue>
    </source>
</reference>
<dbReference type="GO" id="GO:0004674">
    <property type="term" value="F:protein serine/threonine kinase activity"/>
    <property type="evidence" value="ECO:0007669"/>
    <property type="project" value="UniProtKB-KW"/>
</dbReference>
<dbReference type="GO" id="GO:0004714">
    <property type="term" value="F:transmembrane receptor protein tyrosine kinase activity"/>
    <property type="evidence" value="ECO:0007669"/>
    <property type="project" value="InterPro"/>
</dbReference>
<proteinExistence type="predicted"/>
<evidence type="ECO:0000256" key="13">
    <source>
        <dbReference type="SAM" id="Phobius"/>
    </source>
</evidence>
<keyword evidence="4 13" id="KW-0812">Transmembrane</keyword>
<dbReference type="FunFam" id="2.60.120.430:FF:000003">
    <property type="entry name" value="FERONIA receptor-like kinase"/>
    <property type="match status" value="1"/>
</dbReference>
<evidence type="ECO:0000256" key="9">
    <source>
        <dbReference type="ARBA" id="ARBA00022989"/>
    </source>
</evidence>
<evidence type="ECO:0000256" key="6">
    <source>
        <dbReference type="ARBA" id="ARBA00022741"/>
    </source>
</evidence>
<dbReference type="InterPro" id="IPR024788">
    <property type="entry name" value="Malectin-like_Carb-bd_dom"/>
</dbReference>
<feature type="signal peptide" evidence="14">
    <location>
        <begin position="1"/>
        <end position="19"/>
    </location>
</feature>
<evidence type="ECO:0000256" key="4">
    <source>
        <dbReference type="ARBA" id="ARBA00022692"/>
    </source>
</evidence>
<keyword evidence="5 14" id="KW-0732">Signal</keyword>
<evidence type="ECO:0000313" key="16">
    <source>
        <dbReference type="EMBL" id="MPA73007.1"/>
    </source>
</evidence>